<evidence type="ECO:0000256" key="5">
    <source>
        <dbReference type="ARBA" id="ARBA00023136"/>
    </source>
</evidence>
<evidence type="ECO:0000313" key="9">
    <source>
        <dbReference type="Proteomes" id="UP001163823"/>
    </source>
</evidence>
<dbReference type="GO" id="GO:0016020">
    <property type="term" value="C:membrane"/>
    <property type="evidence" value="ECO:0007669"/>
    <property type="project" value="UniProtKB-SubCell"/>
</dbReference>
<feature type="transmembrane region" description="Helical" evidence="6">
    <location>
        <begin position="81"/>
        <end position="102"/>
    </location>
</feature>
<feature type="transmembrane region" description="Helical" evidence="6">
    <location>
        <begin position="144"/>
        <end position="162"/>
    </location>
</feature>
<organism evidence="8 9">
    <name type="scientific">Quillaja saponaria</name>
    <name type="common">Soap bark tree</name>
    <dbReference type="NCBI Taxonomy" id="32244"/>
    <lineage>
        <taxon>Eukaryota</taxon>
        <taxon>Viridiplantae</taxon>
        <taxon>Streptophyta</taxon>
        <taxon>Embryophyta</taxon>
        <taxon>Tracheophyta</taxon>
        <taxon>Spermatophyta</taxon>
        <taxon>Magnoliopsida</taxon>
        <taxon>eudicotyledons</taxon>
        <taxon>Gunneridae</taxon>
        <taxon>Pentapetalae</taxon>
        <taxon>rosids</taxon>
        <taxon>fabids</taxon>
        <taxon>Fabales</taxon>
        <taxon>Quillajaceae</taxon>
        <taxon>Quillaja</taxon>
    </lineage>
</organism>
<evidence type="ECO:0000259" key="7">
    <source>
        <dbReference type="Pfam" id="PF00892"/>
    </source>
</evidence>
<proteinExistence type="inferred from homology"/>
<accession>A0AAD7LWE8</accession>
<evidence type="ECO:0000256" key="3">
    <source>
        <dbReference type="ARBA" id="ARBA00022692"/>
    </source>
</evidence>
<dbReference type="InterPro" id="IPR037185">
    <property type="entry name" value="EmrE-like"/>
</dbReference>
<keyword evidence="5 6" id="KW-0472">Membrane</keyword>
<name>A0AAD7LWE8_QUISA</name>
<feature type="transmembrane region" description="Helical" evidence="6">
    <location>
        <begin position="114"/>
        <end position="132"/>
    </location>
</feature>
<evidence type="ECO:0000256" key="1">
    <source>
        <dbReference type="ARBA" id="ARBA00004141"/>
    </source>
</evidence>
<feature type="transmembrane region" description="Helical" evidence="6">
    <location>
        <begin position="47"/>
        <end position="69"/>
    </location>
</feature>
<feature type="domain" description="EamA" evidence="7">
    <location>
        <begin position="192"/>
        <end position="331"/>
    </location>
</feature>
<dbReference type="Pfam" id="PF00892">
    <property type="entry name" value="EamA"/>
    <property type="match status" value="2"/>
</dbReference>
<dbReference type="KEGG" id="qsa:O6P43_015200"/>
<feature type="domain" description="EamA" evidence="7">
    <location>
        <begin position="30"/>
        <end position="159"/>
    </location>
</feature>
<feature type="transmembrane region" description="Helical" evidence="6">
    <location>
        <begin position="190"/>
        <end position="210"/>
    </location>
</feature>
<evidence type="ECO:0000313" key="8">
    <source>
        <dbReference type="EMBL" id="KAJ7965586.1"/>
    </source>
</evidence>
<keyword evidence="4 6" id="KW-1133">Transmembrane helix</keyword>
<dbReference type="AlphaFoldDB" id="A0AAD7LWE8"/>
<feature type="transmembrane region" description="Helical" evidence="6">
    <location>
        <begin position="255"/>
        <end position="276"/>
    </location>
</feature>
<gene>
    <name evidence="8" type="ORF">O6P43_015200</name>
</gene>
<comment type="subcellular location">
    <subcellularLocation>
        <location evidence="1 6">Membrane</location>
        <topology evidence="1 6">Multi-pass membrane protein</topology>
    </subcellularLocation>
</comment>
<comment type="similarity">
    <text evidence="2 6">Belongs to the drug/metabolite transporter (DMT) superfamily. Plant drug/metabolite exporter (P-DME) (TC 2.A.7.4) family.</text>
</comment>
<evidence type="ECO:0000256" key="2">
    <source>
        <dbReference type="ARBA" id="ARBA00007635"/>
    </source>
</evidence>
<reference evidence="8" key="1">
    <citation type="journal article" date="2023" name="Science">
        <title>Elucidation of the pathway for biosynthesis of saponin adjuvants from the soapbark tree.</title>
        <authorList>
            <person name="Reed J."/>
            <person name="Orme A."/>
            <person name="El-Demerdash A."/>
            <person name="Owen C."/>
            <person name="Martin L.B.B."/>
            <person name="Misra R.C."/>
            <person name="Kikuchi S."/>
            <person name="Rejzek M."/>
            <person name="Martin A.C."/>
            <person name="Harkess A."/>
            <person name="Leebens-Mack J."/>
            <person name="Louveau T."/>
            <person name="Stephenson M.J."/>
            <person name="Osbourn A."/>
        </authorList>
    </citation>
    <scope>NUCLEOTIDE SEQUENCE</scope>
    <source>
        <strain evidence="8">S10</strain>
    </source>
</reference>
<dbReference type="SUPFAM" id="SSF103481">
    <property type="entry name" value="Multidrug resistance efflux transporter EmrE"/>
    <property type="match status" value="2"/>
</dbReference>
<feature type="transmembrane region" description="Helical" evidence="6">
    <location>
        <begin position="288"/>
        <end position="308"/>
    </location>
</feature>
<comment type="caution">
    <text evidence="8">The sequence shown here is derived from an EMBL/GenBank/DDBJ whole genome shotgun (WGS) entry which is preliminary data.</text>
</comment>
<protein>
    <recommendedName>
        <fullName evidence="6">WAT1-related protein</fullName>
    </recommendedName>
</protein>
<keyword evidence="9" id="KW-1185">Reference proteome</keyword>
<sequence>MGEQTYFERLRGKFSNSKPYWLMLGLQFGSAGMYIVTMDYLNKGMSHFVFIVYRNAVAAITLSPFAFFLERKVRPKMTPRIFLEIMTLAFLEIILDQCFSLLGMKLTSASFTSAVMNSVPSITFVMAVIFRLEHMKIKEVRCQAKVIGTAATLGGAFLMALYKGPIVNVFGSSPITGRPENVNDPNGTHWVMGAFFLLIGCTAFSAFYILQAITLRKYPAEMSLSSWICFLGTLQSIGVAAYAERHNSHAWSLGWDIRFFAPAYSGIVTSGIQYYVQGLVMKTMGPVFVTAFNPLRMIIVTILSISILSEQLHLGSIIGAVVVVVGLYLVAWGKAKDYNRSKLMGSEIDPPAKENSLELPVTAAPIISNSNNDAKAQILVIADHKNNIDHEEPSIPKPNMGL</sequence>
<dbReference type="EMBL" id="JARAOO010000006">
    <property type="protein sequence ID" value="KAJ7965586.1"/>
    <property type="molecule type" value="Genomic_DNA"/>
</dbReference>
<dbReference type="GO" id="GO:0022857">
    <property type="term" value="F:transmembrane transporter activity"/>
    <property type="evidence" value="ECO:0007669"/>
    <property type="project" value="InterPro"/>
</dbReference>
<feature type="transmembrane region" description="Helical" evidence="6">
    <location>
        <begin position="314"/>
        <end position="332"/>
    </location>
</feature>
<feature type="transmembrane region" description="Helical" evidence="6">
    <location>
        <begin position="20"/>
        <end position="41"/>
    </location>
</feature>
<feature type="transmembrane region" description="Helical" evidence="6">
    <location>
        <begin position="222"/>
        <end position="243"/>
    </location>
</feature>
<evidence type="ECO:0000256" key="4">
    <source>
        <dbReference type="ARBA" id="ARBA00022989"/>
    </source>
</evidence>
<evidence type="ECO:0000256" key="6">
    <source>
        <dbReference type="RuleBase" id="RU363077"/>
    </source>
</evidence>
<dbReference type="InterPro" id="IPR000620">
    <property type="entry name" value="EamA_dom"/>
</dbReference>
<keyword evidence="3 6" id="KW-0812">Transmembrane</keyword>
<dbReference type="Proteomes" id="UP001163823">
    <property type="component" value="Chromosome 6"/>
</dbReference>
<dbReference type="InterPro" id="IPR030184">
    <property type="entry name" value="WAT1-related"/>
</dbReference>
<dbReference type="PANTHER" id="PTHR31218">
    <property type="entry name" value="WAT1-RELATED PROTEIN"/>
    <property type="match status" value="1"/>
</dbReference>